<feature type="region of interest" description="Disordered" evidence="1">
    <location>
        <begin position="25"/>
        <end position="52"/>
    </location>
</feature>
<comment type="caution">
    <text evidence="2">The sequence shown here is derived from an EMBL/GenBank/DDBJ whole genome shotgun (WGS) entry which is preliminary data.</text>
</comment>
<dbReference type="Proteomes" id="UP000010959">
    <property type="component" value="Unassembled WGS sequence"/>
</dbReference>
<sequence length="52" mass="5928">MVLAETHIATATIDFWLHRAITPVQPHRGGKPAEEASKDRVRMAMIDMKSRR</sequence>
<protein>
    <submittedName>
        <fullName evidence="2">Uncharacterized protein</fullName>
    </submittedName>
</protein>
<organism evidence="2 3">
    <name type="scientific">Rhodopirellula baltica SWK14</name>
    <dbReference type="NCBI Taxonomy" id="993516"/>
    <lineage>
        <taxon>Bacteria</taxon>
        <taxon>Pseudomonadati</taxon>
        <taxon>Planctomycetota</taxon>
        <taxon>Planctomycetia</taxon>
        <taxon>Pirellulales</taxon>
        <taxon>Pirellulaceae</taxon>
        <taxon>Rhodopirellula</taxon>
    </lineage>
</organism>
<dbReference type="AlphaFoldDB" id="L7CC43"/>
<feature type="compositionally biased region" description="Basic and acidic residues" evidence="1">
    <location>
        <begin position="31"/>
        <end position="42"/>
    </location>
</feature>
<evidence type="ECO:0000313" key="3">
    <source>
        <dbReference type="Proteomes" id="UP000010959"/>
    </source>
</evidence>
<evidence type="ECO:0000313" key="2">
    <source>
        <dbReference type="EMBL" id="ELP31563.1"/>
    </source>
</evidence>
<gene>
    <name evidence="2" type="ORF">RBSWK_04474</name>
</gene>
<proteinExistence type="predicted"/>
<evidence type="ECO:0000256" key="1">
    <source>
        <dbReference type="SAM" id="MobiDB-lite"/>
    </source>
</evidence>
<accession>L7CC43</accession>
<dbReference type="EMBL" id="AMWG01000120">
    <property type="protein sequence ID" value="ELP31563.1"/>
    <property type="molecule type" value="Genomic_DNA"/>
</dbReference>
<name>L7CC43_RHOBT</name>
<reference evidence="2 3" key="1">
    <citation type="journal article" date="2013" name="Mar. Genomics">
        <title>Expression of sulfatases in Rhodopirellula baltica and the diversity of sulfatases in the genus Rhodopirellula.</title>
        <authorList>
            <person name="Wegner C.E."/>
            <person name="Richter-Heitmann T."/>
            <person name="Klindworth A."/>
            <person name="Klockow C."/>
            <person name="Richter M."/>
            <person name="Achstetter T."/>
            <person name="Glockner F.O."/>
            <person name="Harder J."/>
        </authorList>
    </citation>
    <scope>NUCLEOTIDE SEQUENCE [LARGE SCALE GENOMIC DNA]</scope>
    <source>
        <strain evidence="2 3">SWK14</strain>
    </source>
</reference>